<feature type="non-terminal residue" evidence="1">
    <location>
        <position position="1"/>
    </location>
</feature>
<evidence type="ECO:0000313" key="1">
    <source>
        <dbReference type="EMBL" id="KAF2180945.1"/>
    </source>
</evidence>
<dbReference type="EMBL" id="ML994655">
    <property type="protein sequence ID" value="KAF2180945.1"/>
    <property type="molecule type" value="Genomic_DNA"/>
</dbReference>
<accession>A0A6A6DPK7</accession>
<gene>
    <name evidence="1" type="ORF">K469DRAFT_591039</name>
</gene>
<dbReference type="OrthoDB" id="4906364at2759"/>
<name>A0A6A6DPK7_9PEZI</name>
<organism evidence="1 2">
    <name type="scientific">Zopfia rhizophila CBS 207.26</name>
    <dbReference type="NCBI Taxonomy" id="1314779"/>
    <lineage>
        <taxon>Eukaryota</taxon>
        <taxon>Fungi</taxon>
        <taxon>Dikarya</taxon>
        <taxon>Ascomycota</taxon>
        <taxon>Pezizomycotina</taxon>
        <taxon>Dothideomycetes</taxon>
        <taxon>Dothideomycetes incertae sedis</taxon>
        <taxon>Zopfiaceae</taxon>
        <taxon>Zopfia</taxon>
    </lineage>
</organism>
<reference evidence="1" key="1">
    <citation type="journal article" date="2020" name="Stud. Mycol.">
        <title>101 Dothideomycetes genomes: a test case for predicting lifestyles and emergence of pathogens.</title>
        <authorList>
            <person name="Haridas S."/>
            <person name="Albert R."/>
            <person name="Binder M."/>
            <person name="Bloem J."/>
            <person name="Labutti K."/>
            <person name="Salamov A."/>
            <person name="Andreopoulos B."/>
            <person name="Baker S."/>
            <person name="Barry K."/>
            <person name="Bills G."/>
            <person name="Bluhm B."/>
            <person name="Cannon C."/>
            <person name="Castanera R."/>
            <person name="Culley D."/>
            <person name="Daum C."/>
            <person name="Ezra D."/>
            <person name="Gonzalez J."/>
            <person name="Henrissat B."/>
            <person name="Kuo A."/>
            <person name="Liang C."/>
            <person name="Lipzen A."/>
            <person name="Lutzoni F."/>
            <person name="Magnuson J."/>
            <person name="Mondo S."/>
            <person name="Nolan M."/>
            <person name="Ohm R."/>
            <person name="Pangilinan J."/>
            <person name="Park H.-J."/>
            <person name="Ramirez L."/>
            <person name="Alfaro M."/>
            <person name="Sun H."/>
            <person name="Tritt A."/>
            <person name="Yoshinaga Y."/>
            <person name="Zwiers L.-H."/>
            <person name="Turgeon B."/>
            <person name="Goodwin S."/>
            <person name="Spatafora J."/>
            <person name="Crous P."/>
            <person name="Grigoriev I."/>
        </authorList>
    </citation>
    <scope>NUCLEOTIDE SEQUENCE</scope>
    <source>
        <strain evidence="1">CBS 207.26</strain>
    </source>
</reference>
<proteinExistence type="predicted"/>
<dbReference type="AlphaFoldDB" id="A0A6A6DPK7"/>
<sequence>EYINPSKTNVPTLNKPKSPHLQLIKPTVTLIVKLNNSQIPCWNAVYCKYENKKRNYIQQKSAINRISTYITTTISATYIELICNQPTVYNRLVVLQKLLAPTHESWLQEIKDKYRL</sequence>
<evidence type="ECO:0000313" key="2">
    <source>
        <dbReference type="Proteomes" id="UP000800200"/>
    </source>
</evidence>
<dbReference type="Proteomes" id="UP000800200">
    <property type="component" value="Unassembled WGS sequence"/>
</dbReference>
<protein>
    <submittedName>
        <fullName evidence="1">Uncharacterized protein</fullName>
    </submittedName>
</protein>
<keyword evidence="2" id="KW-1185">Reference proteome</keyword>